<dbReference type="Proteomes" id="UP000005459">
    <property type="component" value="Unassembled WGS sequence"/>
</dbReference>
<organism evidence="12 13">
    <name type="scientific">Thiocapsa marina 5811</name>
    <dbReference type="NCBI Taxonomy" id="768671"/>
    <lineage>
        <taxon>Bacteria</taxon>
        <taxon>Pseudomonadati</taxon>
        <taxon>Pseudomonadota</taxon>
        <taxon>Gammaproteobacteria</taxon>
        <taxon>Chromatiales</taxon>
        <taxon>Chromatiaceae</taxon>
        <taxon>Thiocapsa</taxon>
    </lineage>
</organism>
<evidence type="ECO:0000313" key="13">
    <source>
        <dbReference type="Proteomes" id="UP000005459"/>
    </source>
</evidence>
<comment type="similarity">
    <text evidence="2">Belongs to the class-V pyridoxal-phosphate-dependent aminotransferase family. NifS/IscS subfamily.</text>
</comment>
<dbReference type="GO" id="GO:0031071">
    <property type="term" value="F:cysteine desulfurase activity"/>
    <property type="evidence" value="ECO:0007669"/>
    <property type="project" value="UniProtKB-EC"/>
</dbReference>
<evidence type="ECO:0000256" key="2">
    <source>
        <dbReference type="ARBA" id="ARBA00006490"/>
    </source>
</evidence>
<keyword evidence="7" id="KW-0408">Iron</keyword>
<dbReference type="PATRIC" id="fig|768671.3.peg.345"/>
<keyword evidence="5" id="KW-0479">Metal-binding</keyword>
<accession>F9U5V5</accession>
<dbReference type="PROSITE" id="PS00595">
    <property type="entry name" value="AA_TRANSFER_CLASS_5"/>
    <property type="match status" value="1"/>
</dbReference>
<dbReference type="GO" id="GO:0046872">
    <property type="term" value="F:metal ion binding"/>
    <property type="evidence" value="ECO:0007669"/>
    <property type="project" value="UniProtKB-KW"/>
</dbReference>
<dbReference type="RefSeq" id="WP_007191184.1">
    <property type="nucleotide sequence ID" value="NZ_AFWV01000001.1"/>
</dbReference>
<keyword evidence="4 12" id="KW-0808">Transferase</keyword>
<gene>
    <name evidence="12" type="ORF">ThimaDRAFT_0306</name>
</gene>
<keyword evidence="13" id="KW-1185">Reference proteome</keyword>
<reference evidence="12 13" key="1">
    <citation type="submission" date="2011-06" db="EMBL/GenBank/DDBJ databases">
        <title>The draft genome of Thiocapsa marina 5811.</title>
        <authorList>
            <consortium name="US DOE Joint Genome Institute (JGI-PGF)"/>
            <person name="Lucas S."/>
            <person name="Han J."/>
            <person name="Cheng J.-F."/>
            <person name="Goodwin L."/>
            <person name="Pitluck S."/>
            <person name="Peters L."/>
            <person name="Land M.L."/>
            <person name="Hauser L."/>
            <person name="Vogl K."/>
            <person name="Liu Z."/>
            <person name="Imhoff J."/>
            <person name="Thiel V."/>
            <person name="Frigaard N.-U."/>
            <person name="Bryant D."/>
            <person name="Woyke T.J."/>
        </authorList>
    </citation>
    <scope>NUCLEOTIDE SEQUENCE [LARGE SCALE GENOMIC DNA]</scope>
    <source>
        <strain evidence="12 13">5811</strain>
    </source>
</reference>
<dbReference type="PIRSF" id="PIRSF005572">
    <property type="entry name" value="NifS"/>
    <property type="match status" value="1"/>
</dbReference>
<dbReference type="EMBL" id="AFWV01000001">
    <property type="protein sequence ID" value="EGV20528.1"/>
    <property type="molecule type" value="Genomic_DNA"/>
</dbReference>
<evidence type="ECO:0000259" key="11">
    <source>
        <dbReference type="Pfam" id="PF00266"/>
    </source>
</evidence>
<dbReference type="eggNOG" id="COG1104">
    <property type="taxonomic scope" value="Bacteria"/>
</dbReference>
<proteinExistence type="inferred from homology"/>
<evidence type="ECO:0000256" key="8">
    <source>
        <dbReference type="ARBA" id="ARBA00023014"/>
    </source>
</evidence>
<dbReference type="Gene3D" id="3.90.1150.10">
    <property type="entry name" value="Aspartate Aminotransferase, domain 1"/>
    <property type="match status" value="1"/>
</dbReference>
<feature type="domain" description="Aminotransferase class V" evidence="11">
    <location>
        <begin position="3"/>
        <end position="358"/>
    </location>
</feature>
<dbReference type="PANTHER" id="PTHR11601">
    <property type="entry name" value="CYSTEINE DESULFURYLASE FAMILY MEMBER"/>
    <property type="match status" value="1"/>
</dbReference>
<keyword evidence="6" id="KW-0663">Pyridoxal phosphate</keyword>
<dbReference type="STRING" id="768671.ThimaDRAFT_0306"/>
<dbReference type="EC" id="2.8.1.7" evidence="3"/>
<sequence>MPVYLDCNATTPLAPEVRKTLLCYLDEDFGNEGSRTHEFGARAKQAVQRARDQVAAVVGAKRDEVVFTSGATESNNLAILGLRAEANAGRSHVITTRIEHKAVLEPCDLLERSGFSVTRVAVDSSGAVDPEAIRVALRPETALVSVMQTNNETGVRQPLDAIAERLADHPAYFHVDAAQGFGKDLEPLRNPRIDLISISGHKLYAPKGIGALVARRRGYERIPLQPLMVGGGQERGLRPGTLPVALIAALGAAAEISVRDCARRHAICRDIRRQALDALMPLGPRLTGDQSLVMDHVLNLAFPGLDSEALMVALKDLVAISNGSACTSSSYSPSHVLKAMGMSDDEANGCVRLSWCHLTPVVDWEAVAGRIGGLL</sequence>
<dbReference type="GO" id="GO:0051536">
    <property type="term" value="F:iron-sulfur cluster binding"/>
    <property type="evidence" value="ECO:0007669"/>
    <property type="project" value="UniProtKB-KW"/>
</dbReference>
<dbReference type="InterPro" id="IPR015421">
    <property type="entry name" value="PyrdxlP-dep_Trfase_major"/>
</dbReference>
<dbReference type="Gene3D" id="3.40.640.10">
    <property type="entry name" value="Type I PLP-dependent aspartate aminotransferase-like (Major domain)"/>
    <property type="match status" value="1"/>
</dbReference>
<dbReference type="InterPro" id="IPR000192">
    <property type="entry name" value="Aminotrans_V_dom"/>
</dbReference>
<dbReference type="InterPro" id="IPR015422">
    <property type="entry name" value="PyrdxlP-dep_Trfase_small"/>
</dbReference>
<evidence type="ECO:0000256" key="1">
    <source>
        <dbReference type="ARBA" id="ARBA00001933"/>
    </source>
</evidence>
<dbReference type="InterPro" id="IPR015424">
    <property type="entry name" value="PyrdxlP-dep_Trfase"/>
</dbReference>
<dbReference type="NCBIfam" id="TIGR03235">
    <property type="entry name" value="DNA_S_dndA"/>
    <property type="match status" value="1"/>
</dbReference>
<evidence type="ECO:0000256" key="5">
    <source>
        <dbReference type="ARBA" id="ARBA00022723"/>
    </source>
</evidence>
<evidence type="ECO:0000256" key="6">
    <source>
        <dbReference type="ARBA" id="ARBA00022898"/>
    </source>
</evidence>
<evidence type="ECO:0000256" key="4">
    <source>
        <dbReference type="ARBA" id="ARBA00022679"/>
    </source>
</evidence>
<comment type="cofactor">
    <cofactor evidence="1 10">
        <name>pyridoxal 5'-phosphate</name>
        <dbReference type="ChEBI" id="CHEBI:597326"/>
    </cofactor>
</comment>
<comment type="catalytic activity">
    <reaction evidence="9">
        <text>(sulfur carrier)-H + L-cysteine = (sulfur carrier)-SH + L-alanine</text>
        <dbReference type="Rhea" id="RHEA:43892"/>
        <dbReference type="Rhea" id="RHEA-COMP:14737"/>
        <dbReference type="Rhea" id="RHEA-COMP:14739"/>
        <dbReference type="ChEBI" id="CHEBI:29917"/>
        <dbReference type="ChEBI" id="CHEBI:35235"/>
        <dbReference type="ChEBI" id="CHEBI:57972"/>
        <dbReference type="ChEBI" id="CHEBI:64428"/>
        <dbReference type="EC" id="2.8.1.7"/>
    </reaction>
</comment>
<dbReference type="SUPFAM" id="SSF53383">
    <property type="entry name" value="PLP-dependent transferases"/>
    <property type="match status" value="1"/>
</dbReference>
<protein>
    <recommendedName>
        <fullName evidence="3">cysteine desulfurase</fullName>
        <ecNumber evidence="3">2.8.1.7</ecNumber>
    </recommendedName>
</protein>
<evidence type="ECO:0000256" key="3">
    <source>
        <dbReference type="ARBA" id="ARBA00012239"/>
    </source>
</evidence>
<evidence type="ECO:0000256" key="9">
    <source>
        <dbReference type="ARBA" id="ARBA00050776"/>
    </source>
</evidence>
<dbReference type="InterPro" id="IPR020578">
    <property type="entry name" value="Aminotrans_V_PyrdxlP_BS"/>
</dbReference>
<keyword evidence="8" id="KW-0411">Iron-sulfur</keyword>
<evidence type="ECO:0000256" key="7">
    <source>
        <dbReference type="ARBA" id="ARBA00023004"/>
    </source>
</evidence>
<dbReference type="AlphaFoldDB" id="F9U5V5"/>
<dbReference type="PANTHER" id="PTHR11601:SF34">
    <property type="entry name" value="CYSTEINE DESULFURASE"/>
    <property type="match status" value="1"/>
</dbReference>
<evidence type="ECO:0000256" key="10">
    <source>
        <dbReference type="RuleBase" id="RU004504"/>
    </source>
</evidence>
<dbReference type="InterPro" id="IPR016454">
    <property type="entry name" value="Cysteine_dSase"/>
</dbReference>
<evidence type="ECO:0000313" key="12">
    <source>
        <dbReference type="EMBL" id="EGV20528.1"/>
    </source>
</evidence>
<name>F9U5V5_9GAMM</name>
<dbReference type="OrthoDB" id="9808002at2"/>
<dbReference type="InterPro" id="IPR017644">
    <property type="entry name" value="Cysteine_desulfurase_DndA"/>
</dbReference>
<dbReference type="Pfam" id="PF00266">
    <property type="entry name" value="Aminotran_5"/>
    <property type="match status" value="1"/>
</dbReference>